<name>A0A557SR70_9ARCH</name>
<evidence type="ECO:0000313" key="1">
    <source>
        <dbReference type="EMBL" id="TVP39094.1"/>
    </source>
</evidence>
<proteinExistence type="predicted"/>
<sequence length="130" mass="15210">MAIILQCEICRQISKKTYCGECKKSIDYFEVFEYNNEATDHEAREPIERIKAYTWSDVLNFVKNKYFLETSDLNINCEKDFAYIEKKTLQDASNLNSLIDQLGYRIFLNKNIPIELNNSSSPGRFITDIT</sequence>
<keyword evidence="2" id="KW-1185">Reference proteome</keyword>
<dbReference type="OrthoDB" id="9297at2157"/>
<comment type="caution">
    <text evidence="1">The sequence shown here is derived from an EMBL/GenBank/DDBJ whole genome shotgun (WGS) entry which is preliminary data.</text>
</comment>
<dbReference type="AlphaFoldDB" id="A0A557SR70"/>
<dbReference type="EMBL" id="VOAH01000021">
    <property type="protein sequence ID" value="TVP39094.1"/>
    <property type="molecule type" value="Genomic_DNA"/>
</dbReference>
<dbReference type="Proteomes" id="UP000315289">
    <property type="component" value="Unassembled WGS sequence"/>
</dbReference>
<dbReference type="RefSeq" id="WP_144734731.1">
    <property type="nucleotide sequence ID" value="NZ_ML675594.1"/>
</dbReference>
<evidence type="ECO:0000313" key="2">
    <source>
        <dbReference type="Proteomes" id="UP000315289"/>
    </source>
</evidence>
<accession>A0A557SR70</accession>
<protein>
    <submittedName>
        <fullName evidence="1">Uncharacterized protein</fullName>
    </submittedName>
</protein>
<gene>
    <name evidence="1" type="ORF">NARC_210038</name>
</gene>
<organism evidence="1 2">
    <name type="scientific">Candidatus Nitrosocosmicus arcticus</name>
    <dbReference type="NCBI Taxonomy" id="2035267"/>
    <lineage>
        <taxon>Archaea</taxon>
        <taxon>Nitrososphaerota</taxon>
        <taxon>Nitrososphaeria</taxon>
        <taxon>Nitrososphaerales</taxon>
        <taxon>Nitrososphaeraceae</taxon>
        <taxon>Candidatus Nitrosocosmicus</taxon>
    </lineage>
</organism>
<reference evidence="1 2" key="1">
    <citation type="journal article" date="2019" name="Front. Microbiol.">
        <title>Ammonia Oxidation by the Arctic Terrestrial Thaumarchaeote Candidatus Nitrosocosmicus arcticus Is Stimulated by Increasing Temperatures.</title>
        <authorList>
            <person name="Alves R.J.E."/>
            <person name="Kerou M."/>
            <person name="Zappe A."/>
            <person name="Bittner R."/>
            <person name="Abby S.S."/>
            <person name="Schmidt H.A."/>
            <person name="Pfeifer K."/>
            <person name="Schleper C."/>
        </authorList>
    </citation>
    <scope>NUCLEOTIDE SEQUENCE [LARGE SCALE GENOMIC DNA]</scope>
    <source>
        <strain evidence="1 2">Kfb</strain>
    </source>
</reference>